<evidence type="ECO:0000256" key="1">
    <source>
        <dbReference type="SAM" id="Phobius"/>
    </source>
</evidence>
<proteinExistence type="predicted"/>
<sequence>MKQKDEFYIGYVEDSVGNLTKKSLKNFVLFGIGFLILGALLFGIFQNTASNSSFDFDSATKVSGVYHEMPYPMLQVELTEGIYKNVVLLGFGKFGPNPYLKDIRNQEGDLEGKHLTIEGNLIYYNGKTLLQIDDGQKISLTNSKRTKSISTESLGAISVEGEIVDPKCYFGVMKPGYGKIHRSCAALCISGGIPPVLVSDDPNAISDYFLLTDLKGNPIHKDILPYIGQPSILNGLAEKLGDWHILRIDVSQIRKLNKESSIY</sequence>
<name>A0A2T0MK19_9FLAO</name>
<keyword evidence="1" id="KW-0812">Transmembrane</keyword>
<dbReference type="RefSeq" id="WP_106144779.1">
    <property type="nucleotide sequence ID" value="NZ_PVYX01000001.1"/>
</dbReference>
<comment type="caution">
    <text evidence="2">The sequence shown here is derived from an EMBL/GenBank/DDBJ whole genome shotgun (WGS) entry which is preliminary data.</text>
</comment>
<keyword evidence="1" id="KW-0472">Membrane</keyword>
<evidence type="ECO:0000313" key="3">
    <source>
        <dbReference type="Proteomes" id="UP000237640"/>
    </source>
</evidence>
<protein>
    <submittedName>
        <fullName evidence="2">Uncharacterized protein</fullName>
    </submittedName>
</protein>
<evidence type="ECO:0000313" key="2">
    <source>
        <dbReference type="EMBL" id="PRX57922.1"/>
    </source>
</evidence>
<keyword evidence="1" id="KW-1133">Transmembrane helix</keyword>
<dbReference type="EMBL" id="PVYX01000001">
    <property type="protein sequence ID" value="PRX57922.1"/>
    <property type="molecule type" value="Genomic_DNA"/>
</dbReference>
<dbReference type="Proteomes" id="UP000237640">
    <property type="component" value="Unassembled WGS sequence"/>
</dbReference>
<feature type="transmembrane region" description="Helical" evidence="1">
    <location>
        <begin position="27"/>
        <end position="45"/>
    </location>
</feature>
<dbReference type="AlphaFoldDB" id="A0A2T0MK19"/>
<gene>
    <name evidence="2" type="ORF">CLV81_1936</name>
</gene>
<reference evidence="2 3" key="1">
    <citation type="submission" date="2018-03" db="EMBL/GenBank/DDBJ databases">
        <title>Genomic Encyclopedia of Archaeal and Bacterial Type Strains, Phase II (KMG-II): from individual species to whole genera.</title>
        <authorList>
            <person name="Goeker M."/>
        </authorList>
    </citation>
    <scope>NUCLEOTIDE SEQUENCE [LARGE SCALE GENOMIC DNA]</scope>
    <source>
        <strain evidence="2 3">DSM 25027</strain>
    </source>
</reference>
<dbReference type="OrthoDB" id="644473at2"/>
<accession>A0A2T0MK19</accession>
<organism evidence="2 3">
    <name type="scientific">Flagellimonas meridianipacifica</name>
    <dbReference type="NCBI Taxonomy" id="1080225"/>
    <lineage>
        <taxon>Bacteria</taxon>
        <taxon>Pseudomonadati</taxon>
        <taxon>Bacteroidota</taxon>
        <taxon>Flavobacteriia</taxon>
        <taxon>Flavobacteriales</taxon>
        <taxon>Flavobacteriaceae</taxon>
        <taxon>Flagellimonas</taxon>
    </lineage>
</organism>
<keyword evidence="3" id="KW-1185">Reference proteome</keyword>